<reference evidence="10" key="1">
    <citation type="journal article" date="2021" name="PeerJ">
        <title>Extensive microbial diversity within the chicken gut microbiome revealed by metagenomics and culture.</title>
        <authorList>
            <person name="Gilroy R."/>
            <person name="Ravi A."/>
            <person name="Getino M."/>
            <person name="Pursley I."/>
            <person name="Horton D.L."/>
            <person name="Alikhan N.F."/>
            <person name="Baker D."/>
            <person name="Gharbi K."/>
            <person name="Hall N."/>
            <person name="Watson M."/>
            <person name="Adriaenssens E.M."/>
            <person name="Foster-Nyarko E."/>
            <person name="Jarju S."/>
            <person name="Secka A."/>
            <person name="Antonio M."/>
            <person name="Oren A."/>
            <person name="Chaudhuri R.R."/>
            <person name="La Ragione R."/>
            <person name="Hildebrand F."/>
            <person name="Pallen M.J."/>
        </authorList>
    </citation>
    <scope>NUCLEOTIDE SEQUENCE</scope>
    <source>
        <strain evidence="10">9264</strain>
    </source>
</reference>
<dbReference type="Gene3D" id="3.30.450.20">
    <property type="entry name" value="PAS domain"/>
    <property type="match status" value="1"/>
</dbReference>
<gene>
    <name evidence="10" type="ORF">H9906_09260</name>
</gene>
<keyword evidence="7" id="KW-1133">Transmembrane helix</keyword>
<dbReference type="Proteomes" id="UP000823889">
    <property type="component" value="Unassembled WGS sequence"/>
</dbReference>
<comment type="catalytic activity">
    <reaction evidence="1">
        <text>ATP + protein L-histidine = ADP + protein N-phospho-L-histidine.</text>
        <dbReference type="EC" id="2.7.13.3"/>
    </reaction>
</comment>
<keyword evidence="4" id="KW-0418">Kinase</keyword>
<feature type="domain" description="Histidine kinase" evidence="8">
    <location>
        <begin position="579"/>
        <end position="722"/>
    </location>
</feature>
<evidence type="ECO:0000259" key="9">
    <source>
        <dbReference type="PROSITE" id="PS50112"/>
    </source>
</evidence>
<dbReference type="EC" id="2.7.13.3" evidence="2"/>
<dbReference type="EMBL" id="DWUQ01000195">
    <property type="protein sequence ID" value="HJD45195.1"/>
    <property type="molecule type" value="Genomic_DNA"/>
</dbReference>
<dbReference type="AlphaFoldDB" id="A0A9D2U9W0"/>
<evidence type="ECO:0000313" key="11">
    <source>
        <dbReference type="Proteomes" id="UP000823889"/>
    </source>
</evidence>
<evidence type="ECO:0000256" key="1">
    <source>
        <dbReference type="ARBA" id="ARBA00000085"/>
    </source>
</evidence>
<dbReference type="GO" id="GO:0000156">
    <property type="term" value="F:phosphorelay response regulator activity"/>
    <property type="evidence" value="ECO:0007669"/>
    <property type="project" value="TreeGrafter"/>
</dbReference>
<dbReference type="GO" id="GO:0007234">
    <property type="term" value="P:osmosensory signaling via phosphorelay pathway"/>
    <property type="evidence" value="ECO:0007669"/>
    <property type="project" value="TreeGrafter"/>
</dbReference>
<keyword evidence="3" id="KW-0808">Transferase</keyword>
<evidence type="ECO:0000256" key="2">
    <source>
        <dbReference type="ARBA" id="ARBA00012438"/>
    </source>
</evidence>
<dbReference type="InterPro" id="IPR036890">
    <property type="entry name" value="HATPase_C_sf"/>
</dbReference>
<dbReference type="SMART" id="SM00091">
    <property type="entry name" value="PAS"/>
    <property type="match status" value="2"/>
</dbReference>
<dbReference type="PANTHER" id="PTHR42878">
    <property type="entry name" value="TWO-COMPONENT HISTIDINE KINASE"/>
    <property type="match status" value="1"/>
</dbReference>
<dbReference type="InterPro" id="IPR050351">
    <property type="entry name" value="BphY/WalK/GraS-like"/>
</dbReference>
<sequence length="733" mass="81995">MKSRAWSVLTPTQPARRSVSKYIALLVLVACLLWLAVAFVQLLQSHRDLRKNLGDDMLWVTMQTQQEGLRLLAEISAAQVVGGTQHEGRVFNRYEIFLSRLTLLLTGPQKRYLLRMGELDELLNAVESFENRVLWQDGRSLTLDELKQMQKTLTPIVTQLQVLNNRILQQERQGFASRRQQLFLALSQAILAVMGVLLAAAWVWSRLRYELKQARRAQQTADKARHFSEMLLEVSDEGMLVVDERFTCLLCNPAMTQLFGVEINRVVGHSVLSSLPLAQGRGSIERAIIETLKGIPSVVSDVPMPQSHGSAPQYADFLLFPMPLGQGSNGAVIFVRPTTERYQQQQLLLQQLEESNALASQRSTELEALQRQLILLFEVSAVGLAVFDQQGELIVSNKAMQGYLSQLGLASSQPTNIEPYIRQLNQRLLHLDTNSVTTPSLKVGESASVEVELNSGVWLSIRYDVVADGSSQIRILDSTLTQHFEPIREAAETLSIELASFYEEYRHHWPDAAPLLQNWPNTGLSQPNLVYNESPAALLHRLRGLALALPQLRRLSWSYRLWRLHTQQGAFFAPHAYILLDVAEQAIRDTQQLFKQRSIELTVINRYLVGVGNAEAIRFALGALLVNACRYSDPSTSVQLVLREAAKDRLEIEVIDLGEGLTLEASQAFAAFERGPADEQELGAGLGLYLTQAIAQAHQGRLSYRRTTEGATVFSLCLQRVPNAHPLNSIAST</sequence>
<dbReference type="PROSITE" id="PS50112">
    <property type="entry name" value="PAS"/>
    <property type="match status" value="1"/>
</dbReference>
<dbReference type="PANTHER" id="PTHR42878:SF14">
    <property type="entry name" value="OSMOLARITY TWO-COMPONENT SYSTEM PROTEIN SSK1"/>
    <property type="match status" value="1"/>
</dbReference>
<evidence type="ECO:0000313" key="10">
    <source>
        <dbReference type="EMBL" id="HJD45195.1"/>
    </source>
</evidence>
<evidence type="ECO:0000256" key="7">
    <source>
        <dbReference type="SAM" id="Phobius"/>
    </source>
</evidence>
<dbReference type="GO" id="GO:0030295">
    <property type="term" value="F:protein kinase activator activity"/>
    <property type="evidence" value="ECO:0007669"/>
    <property type="project" value="TreeGrafter"/>
</dbReference>
<feature type="domain" description="PAS" evidence="9">
    <location>
        <begin position="224"/>
        <end position="295"/>
    </location>
</feature>
<protein>
    <recommendedName>
        <fullName evidence="2">histidine kinase</fullName>
        <ecNumber evidence="2">2.7.13.3</ecNumber>
    </recommendedName>
</protein>
<feature type="coiled-coil region" evidence="6">
    <location>
        <begin position="342"/>
        <end position="372"/>
    </location>
</feature>
<dbReference type="Pfam" id="PF08448">
    <property type="entry name" value="PAS_4"/>
    <property type="match status" value="1"/>
</dbReference>
<dbReference type="Pfam" id="PF02518">
    <property type="entry name" value="HATPase_c"/>
    <property type="match status" value="1"/>
</dbReference>
<dbReference type="NCBIfam" id="TIGR00229">
    <property type="entry name" value="sensory_box"/>
    <property type="match status" value="1"/>
</dbReference>
<dbReference type="InterPro" id="IPR005467">
    <property type="entry name" value="His_kinase_dom"/>
</dbReference>
<evidence type="ECO:0000256" key="5">
    <source>
        <dbReference type="ARBA" id="ARBA00023136"/>
    </source>
</evidence>
<dbReference type="SUPFAM" id="SSF55874">
    <property type="entry name" value="ATPase domain of HSP90 chaperone/DNA topoisomerase II/histidine kinase"/>
    <property type="match status" value="1"/>
</dbReference>
<dbReference type="SUPFAM" id="SSF55785">
    <property type="entry name" value="PYP-like sensor domain (PAS domain)"/>
    <property type="match status" value="1"/>
</dbReference>
<organism evidence="10 11">
    <name type="scientific">Candidatus Paenalcaligenes intestinipullorum</name>
    <dbReference type="NCBI Taxonomy" id="2838718"/>
    <lineage>
        <taxon>Bacteria</taxon>
        <taxon>Pseudomonadati</taxon>
        <taxon>Pseudomonadota</taxon>
        <taxon>Betaproteobacteria</taxon>
        <taxon>Burkholderiales</taxon>
        <taxon>Alcaligenaceae</taxon>
        <taxon>Paenalcaligenes</taxon>
    </lineage>
</organism>
<dbReference type="CDD" id="cd00130">
    <property type="entry name" value="PAS"/>
    <property type="match status" value="1"/>
</dbReference>
<comment type="caution">
    <text evidence="10">The sequence shown here is derived from an EMBL/GenBank/DDBJ whole genome shotgun (WGS) entry which is preliminary data.</text>
</comment>
<dbReference type="InterPro" id="IPR003594">
    <property type="entry name" value="HATPase_dom"/>
</dbReference>
<accession>A0A9D2U9W0</accession>
<evidence type="ECO:0000256" key="6">
    <source>
        <dbReference type="SAM" id="Coils"/>
    </source>
</evidence>
<proteinExistence type="predicted"/>
<evidence type="ECO:0000256" key="3">
    <source>
        <dbReference type="ARBA" id="ARBA00022679"/>
    </source>
</evidence>
<dbReference type="GO" id="GO:0016020">
    <property type="term" value="C:membrane"/>
    <property type="evidence" value="ECO:0007669"/>
    <property type="project" value="UniProtKB-SubCell"/>
</dbReference>
<keyword evidence="7" id="KW-0812">Transmembrane</keyword>
<evidence type="ECO:0000259" key="8">
    <source>
        <dbReference type="PROSITE" id="PS50109"/>
    </source>
</evidence>
<reference evidence="10" key="2">
    <citation type="submission" date="2021-04" db="EMBL/GenBank/DDBJ databases">
        <authorList>
            <person name="Gilroy R."/>
        </authorList>
    </citation>
    <scope>NUCLEOTIDE SEQUENCE</scope>
    <source>
        <strain evidence="10">9264</strain>
    </source>
</reference>
<feature type="transmembrane region" description="Helical" evidence="7">
    <location>
        <begin position="22"/>
        <end position="43"/>
    </location>
</feature>
<dbReference type="SMART" id="SM00387">
    <property type="entry name" value="HATPase_c"/>
    <property type="match status" value="1"/>
</dbReference>
<dbReference type="InterPro" id="IPR013656">
    <property type="entry name" value="PAS_4"/>
</dbReference>
<dbReference type="Gene3D" id="3.30.565.10">
    <property type="entry name" value="Histidine kinase-like ATPase, C-terminal domain"/>
    <property type="match status" value="1"/>
</dbReference>
<keyword evidence="6" id="KW-0175">Coiled coil</keyword>
<feature type="transmembrane region" description="Helical" evidence="7">
    <location>
        <begin position="182"/>
        <end position="204"/>
    </location>
</feature>
<name>A0A9D2U9W0_9BURK</name>
<dbReference type="InterPro" id="IPR035965">
    <property type="entry name" value="PAS-like_dom_sf"/>
</dbReference>
<evidence type="ECO:0000256" key="4">
    <source>
        <dbReference type="ARBA" id="ARBA00022777"/>
    </source>
</evidence>
<dbReference type="GO" id="GO:0004673">
    <property type="term" value="F:protein histidine kinase activity"/>
    <property type="evidence" value="ECO:0007669"/>
    <property type="project" value="UniProtKB-EC"/>
</dbReference>
<dbReference type="InterPro" id="IPR000014">
    <property type="entry name" value="PAS"/>
</dbReference>
<dbReference type="PROSITE" id="PS50109">
    <property type="entry name" value="HIS_KIN"/>
    <property type="match status" value="1"/>
</dbReference>
<keyword evidence="5 7" id="KW-0472">Membrane</keyword>